<name>A0A328CZB3_9ASTE</name>
<evidence type="ECO:0000259" key="9">
    <source>
        <dbReference type="Pfam" id="PF16858"/>
    </source>
</evidence>
<feature type="domain" description="Condensin II complex subunit H2 middle" evidence="10">
    <location>
        <begin position="157"/>
        <end position="295"/>
    </location>
</feature>
<dbReference type="EMBL" id="NQVE01000209">
    <property type="protein sequence ID" value="RAL38546.1"/>
    <property type="molecule type" value="Genomic_DNA"/>
</dbReference>
<keyword evidence="5" id="KW-0539">Nucleus</keyword>
<feature type="region of interest" description="Disordered" evidence="7">
    <location>
        <begin position="386"/>
        <end position="446"/>
    </location>
</feature>
<evidence type="ECO:0000256" key="3">
    <source>
        <dbReference type="ARBA" id="ARBA00016903"/>
    </source>
</evidence>
<dbReference type="Proteomes" id="UP000249390">
    <property type="component" value="Unassembled WGS sequence"/>
</dbReference>
<evidence type="ECO:0000259" key="8">
    <source>
        <dbReference type="Pfam" id="PF06278"/>
    </source>
</evidence>
<proteinExistence type="inferred from homology"/>
<organism evidence="11 12">
    <name type="scientific">Cuscuta australis</name>
    <dbReference type="NCBI Taxonomy" id="267555"/>
    <lineage>
        <taxon>Eukaryota</taxon>
        <taxon>Viridiplantae</taxon>
        <taxon>Streptophyta</taxon>
        <taxon>Embryophyta</taxon>
        <taxon>Tracheophyta</taxon>
        <taxon>Spermatophyta</taxon>
        <taxon>Magnoliopsida</taxon>
        <taxon>eudicotyledons</taxon>
        <taxon>Gunneridae</taxon>
        <taxon>Pentapetalae</taxon>
        <taxon>asterids</taxon>
        <taxon>lamiids</taxon>
        <taxon>Solanales</taxon>
        <taxon>Convolvulaceae</taxon>
        <taxon>Cuscuteae</taxon>
        <taxon>Cuscuta</taxon>
        <taxon>Cuscuta subgen. Grammica</taxon>
        <taxon>Cuscuta sect. Cleistogrammica</taxon>
    </lineage>
</organism>
<protein>
    <recommendedName>
        <fullName evidence="3">Condensin-2 complex subunit H2</fullName>
    </recommendedName>
    <alternativeName>
        <fullName evidence="6">Non-SMC condensin II complex subunit H2</fullName>
    </alternativeName>
</protein>
<dbReference type="GO" id="GO:0005634">
    <property type="term" value="C:nucleus"/>
    <property type="evidence" value="ECO:0007669"/>
    <property type="project" value="UniProtKB-SubCell"/>
</dbReference>
<feature type="compositionally biased region" description="Basic and acidic residues" evidence="7">
    <location>
        <begin position="437"/>
        <end position="446"/>
    </location>
</feature>
<evidence type="ECO:0000256" key="7">
    <source>
        <dbReference type="SAM" id="MobiDB-lite"/>
    </source>
</evidence>
<dbReference type="InterPro" id="IPR031737">
    <property type="entry name" value="CNDH2_C"/>
</dbReference>
<feature type="compositionally biased region" description="Low complexity" evidence="7">
    <location>
        <begin position="619"/>
        <end position="631"/>
    </location>
</feature>
<feature type="compositionally biased region" description="Basic and acidic residues" evidence="7">
    <location>
        <begin position="411"/>
        <end position="430"/>
    </location>
</feature>
<dbReference type="PANTHER" id="PTHR14324:SF3">
    <property type="entry name" value="CONDENSIN-2 COMPLEX SUBUNIT H2"/>
    <property type="match status" value="1"/>
</dbReference>
<dbReference type="GO" id="GO:0010032">
    <property type="term" value="P:meiotic chromosome condensation"/>
    <property type="evidence" value="ECO:0007669"/>
    <property type="project" value="TreeGrafter"/>
</dbReference>
<feature type="domain" description="Condensin II complex subunit H2 N-terminal" evidence="8">
    <location>
        <begin position="20"/>
        <end position="135"/>
    </location>
</feature>
<evidence type="ECO:0000313" key="12">
    <source>
        <dbReference type="Proteomes" id="UP000249390"/>
    </source>
</evidence>
<accession>A0A328CZB3</accession>
<evidence type="ECO:0000259" key="10">
    <source>
        <dbReference type="Pfam" id="PF16869"/>
    </source>
</evidence>
<evidence type="ECO:0000256" key="6">
    <source>
        <dbReference type="ARBA" id="ARBA00030479"/>
    </source>
</evidence>
<feature type="domain" description="Condensin-2 complex subunit H2 C-terminal" evidence="9">
    <location>
        <begin position="451"/>
        <end position="579"/>
    </location>
</feature>
<feature type="region of interest" description="Disordered" evidence="7">
    <location>
        <begin position="287"/>
        <end position="313"/>
    </location>
</feature>
<comment type="similarity">
    <text evidence="2">Belongs to the CND2 H2 (condensin-2 subunit 2) family.</text>
</comment>
<evidence type="ECO:0000313" key="11">
    <source>
        <dbReference type="EMBL" id="RAL38546.1"/>
    </source>
</evidence>
<dbReference type="InterPro" id="IPR031739">
    <property type="entry name" value="Ncaph2"/>
</dbReference>
<feature type="compositionally biased region" description="Basic residues" evidence="7">
    <location>
        <begin position="593"/>
        <end position="607"/>
    </location>
</feature>
<keyword evidence="4" id="KW-0226">DNA condensation</keyword>
<dbReference type="AlphaFoldDB" id="A0A328CZB3"/>
<feature type="region of interest" description="Disordered" evidence="7">
    <location>
        <begin position="584"/>
        <end position="670"/>
    </location>
</feature>
<dbReference type="InterPro" id="IPR009378">
    <property type="entry name" value="H2_N"/>
</dbReference>
<dbReference type="Pfam" id="PF16869">
    <property type="entry name" value="CNDH2_M"/>
    <property type="match status" value="1"/>
</dbReference>
<dbReference type="GO" id="GO:0000796">
    <property type="term" value="C:condensin complex"/>
    <property type="evidence" value="ECO:0007669"/>
    <property type="project" value="TreeGrafter"/>
</dbReference>
<feature type="region of interest" description="Disordered" evidence="7">
    <location>
        <begin position="102"/>
        <end position="147"/>
    </location>
</feature>
<dbReference type="InterPro" id="IPR023093">
    <property type="entry name" value="ScpA-like_C"/>
</dbReference>
<evidence type="ECO:0000256" key="4">
    <source>
        <dbReference type="ARBA" id="ARBA00023067"/>
    </source>
</evidence>
<comment type="caution">
    <text evidence="11">The sequence shown here is derived from an EMBL/GenBank/DDBJ whole genome shotgun (WGS) entry which is preliminary data.</text>
</comment>
<dbReference type="Pfam" id="PF16858">
    <property type="entry name" value="CNDH2_C"/>
    <property type="match status" value="1"/>
</dbReference>
<evidence type="ECO:0000256" key="2">
    <source>
        <dbReference type="ARBA" id="ARBA00007844"/>
    </source>
</evidence>
<feature type="region of interest" description="Disordered" evidence="7">
    <location>
        <begin position="218"/>
        <end position="264"/>
    </location>
</feature>
<dbReference type="GO" id="GO:0003682">
    <property type="term" value="F:chromatin binding"/>
    <property type="evidence" value="ECO:0007669"/>
    <property type="project" value="TreeGrafter"/>
</dbReference>
<comment type="subcellular location">
    <subcellularLocation>
        <location evidence="1">Nucleus</location>
    </subcellularLocation>
</comment>
<gene>
    <name evidence="11" type="ORF">DM860_002524</name>
</gene>
<sequence length="670" mass="74698">MKTKEQEQAAGSSFDFSEKIHTLQPLRDLESNWSVDLAKNLEDYLLKICSGEISGRDGASQNPVNFSEAALLLQGSAQVYSRKVEYLYSLVFHALESLSQTRISEKEQQPDGSATTEEGASNAPEDPFWGVDDIPVDPKNSRDSSASRDELLNHVVKAPANLVVLESDCLDTTGDAGELDLYLLATCDMYRDFILLDTCDVVAIDCYLNNGNKTGKRLNSSCKVRKSVNHSTRRSGGVGSQSSARKNQDPNLNMSPVINNDFSPDDHMHENNDGFYGTGYMFSEPMDFSGSDEDDDPNPWKPLNPHEPGNLSVKPYRRVTANRRQGMCSKKQMYVTTVFPLARLHGTIDLHLKAIWEKCFATKKTHEFQSLSLYEKLRQSLCLEETNDREASHSPENNEDNDYDNVNVPDFDTHDAAEHSDDEHLDKDMHANGGVPFDHEGHEDPNTHATLADLCRSHLDSLLENLAESEHQTEMATRVSTWKQRIEQNLNEQELRPTFDIHEYGNKVLTKLSLKEESGNGVSFSDIVSGEEKHDVARTFSALLQLVNNGDVDLQKDGAEGESNGYTAANPFYVRLLRRGANARKNINLQSPTKKKSKASALKRHPRGEKSKRGGKGNRPGSSSPPGSNNSTHRFAFQVCNGTRCTPEGKKRRKSQFSEPLELQTGVSLE</sequence>
<feature type="compositionally biased region" description="Polar residues" evidence="7">
    <location>
        <begin position="240"/>
        <end position="262"/>
    </location>
</feature>
<dbReference type="GO" id="GO:0051306">
    <property type="term" value="P:mitotic sister chromatid separation"/>
    <property type="evidence" value="ECO:0007669"/>
    <property type="project" value="TreeGrafter"/>
</dbReference>
<dbReference type="Gene3D" id="1.10.10.580">
    <property type="entry name" value="Structural maintenance of chromosome 1. Chain E"/>
    <property type="match status" value="1"/>
</dbReference>
<feature type="compositionally biased region" description="Polar residues" evidence="7">
    <location>
        <begin position="110"/>
        <end position="119"/>
    </location>
</feature>
<evidence type="ECO:0000256" key="1">
    <source>
        <dbReference type="ARBA" id="ARBA00004123"/>
    </source>
</evidence>
<dbReference type="Pfam" id="PF06278">
    <property type="entry name" value="CNDH2_N"/>
    <property type="match status" value="1"/>
</dbReference>
<reference evidence="11 12" key="1">
    <citation type="submission" date="2018-06" db="EMBL/GenBank/DDBJ databases">
        <title>The Genome of Cuscuta australis (Dodder) Provides Insight into the Evolution of Plant Parasitism.</title>
        <authorList>
            <person name="Liu H."/>
        </authorList>
    </citation>
    <scope>NUCLEOTIDE SEQUENCE [LARGE SCALE GENOMIC DNA]</scope>
    <source>
        <strain evidence="12">cv. Yunnan</strain>
        <tissue evidence="11">Vines</tissue>
    </source>
</reference>
<feature type="compositionally biased region" description="Basic residues" evidence="7">
    <location>
        <begin position="223"/>
        <end position="233"/>
    </location>
</feature>
<keyword evidence="12" id="KW-1185">Reference proteome</keyword>
<dbReference type="InterPro" id="IPR031719">
    <property type="entry name" value="H2_M"/>
</dbReference>
<dbReference type="PANTHER" id="PTHR14324">
    <property type="entry name" value="CONDENSIN-2 COMPLEX SUBUNIT H2"/>
    <property type="match status" value="1"/>
</dbReference>
<evidence type="ECO:0000256" key="5">
    <source>
        <dbReference type="ARBA" id="ARBA00023242"/>
    </source>
</evidence>